<evidence type="ECO:0000256" key="8">
    <source>
        <dbReference type="ARBA" id="ARBA00023157"/>
    </source>
</evidence>
<dbReference type="PANTHER" id="PTHR10127:SF780">
    <property type="entry name" value="METALLOENDOPEPTIDASE"/>
    <property type="match status" value="1"/>
</dbReference>
<evidence type="ECO:0000256" key="12">
    <source>
        <dbReference type="SAM" id="MobiDB-lite"/>
    </source>
</evidence>
<evidence type="ECO:0000256" key="6">
    <source>
        <dbReference type="ARBA" id="ARBA00023049"/>
    </source>
</evidence>
<reference evidence="14" key="1">
    <citation type="journal article" date="2020" name="Mar. Drugs">
        <title>Transcriptomic Analysis of Four Cerianthid (Cnidaria, Ceriantharia) Venoms.</title>
        <authorList>
            <person name="Klompen A.M.L."/>
            <person name="Macrander J."/>
            <person name="Reitzel A.M."/>
            <person name="Stampar S.N."/>
        </authorList>
    </citation>
    <scope>NUCLEOTIDE SEQUENCE</scope>
</reference>
<dbReference type="Gene3D" id="2.20.100.10">
    <property type="entry name" value="Thrombospondin type-1 (TSP1) repeat"/>
    <property type="match status" value="1"/>
</dbReference>
<dbReference type="InterPro" id="IPR034035">
    <property type="entry name" value="Astacin-like_dom"/>
</dbReference>
<keyword evidence="9" id="KW-0325">Glycoprotein</keyword>
<feature type="binding site" evidence="10">
    <location>
        <position position="228"/>
    </location>
    <ligand>
        <name>Zn(2+)</name>
        <dbReference type="ChEBI" id="CHEBI:29105"/>
        <note>catalytic</note>
    </ligand>
</feature>
<evidence type="ECO:0000256" key="5">
    <source>
        <dbReference type="ARBA" id="ARBA00022833"/>
    </source>
</evidence>
<dbReference type="EMBL" id="MT747449">
    <property type="protein sequence ID" value="QNH72383.1"/>
    <property type="molecule type" value="mRNA"/>
</dbReference>
<dbReference type="SMART" id="SM00235">
    <property type="entry name" value="ZnMc"/>
    <property type="match status" value="1"/>
</dbReference>
<feature type="region of interest" description="Disordered" evidence="12">
    <location>
        <begin position="447"/>
        <end position="475"/>
    </location>
</feature>
<dbReference type="PRINTS" id="PR00480">
    <property type="entry name" value="ASTACIN"/>
</dbReference>
<dbReference type="Pfam" id="PF00090">
    <property type="entry name" value="TSP_1"/>
    <property type="match status" value="1"/>
</dbReference>
<dbReference type="CDD" id="cd04280">
    <property type="entry name" value="ZnMc_astacin_like"/>
    <property type="match status" value="1"/>
</dbReference>
<keyword evidence="6 10" id="KW-0482">Metalloprotease</keyword>
<dbReference type="PANTHER" id="PTHR10127">
    <property type="entry name" value="DISCOIDIN, CUB, EGF, LAMININ , AND ZINC METALLOPROTEASE DOMAIN CONTAINING"/>
    <property type="match status" value="1"/>
</dbReference>
<keyword evidence="5 10" id="KW-0862">Zinc</keyword>
<evidence type="ECO:0000256" key="11">
    <source>
        <dbReference type="RuleBase" id="RU361183"/>
    </source>
</evidence>
<evidence type="ECO:0000256" key="3">
    <source>
        <dbReference type="ARBA" id="ARBA00022729"/>
    </source>
</evidence>
<evidence type="ECO:0000256" key="2">
    <source>
        <dbReference type="ARBA" id="ARBA00022723"/>
    </source>
</evidence>
<keyword evidence="3 11" id="KW-0732">Signal</keyword>
<keyword evidence="7" id="KW-0865">Zymogen</keyword>
<dbReference type="InterPro" id="IPR000884">
    <property type="entry name" value="TSP1_rpt"/>
</dbReference>
<keyword evidence="8 10" id="KW-1015">Disulfide bond</keyword>
<evidence type="ECO:0000256" key="1">
    <source>
        <dbReference type="ARBA" id="ARBA00022670"/>
    </source>
</evidence>
<comment type="cofactor">
    <cofactor evidence="10 11">
        <name>Zn(2+)</name>
        <dbReference type="ChEBI" id="CHEBI:29105"/>
    </cofactor>
    <text evidence="10 11">Binds 1 zinc ion per subunit.</text>
</comment>
<dbReference type="InterPro" id="IPR024079">
    <property type="entry name" value="MetalloPept_cat_dom_sf"/>
</dbReference>
<dbReference type="GO" id="GO:0004222">
    <property type="term" value="F:metalloendopeptidase activity"/>
    <property type="evidence" value="ECO:0007669"/>
    <property type="project" value="UniProtKB-UniRule"/>
</dbReference>
<accession>A0A7G7WYP4</accession>
<dbReference type="GO" id="GO:0008270">
    <property type="term" value="F:zinc ion binding"/>
    <property type="evidence" value="ECO:0007669"/>
    <property type="project" value="UniProtKB-UniRule"/>
</dbReference>
<dbReference type="SUPFAM" id="SSF55486">
    <property type="entry name" value="Metalloproteases ('zincins'), catalytic domain"/>
    <property type="match status" value="1"/>
</dbReference>
<feature type="compositionally biased region" description="Basic residues" evidence="12">
    <location>
        <begin position="449"/>
        <end position="475"/>
    </location>
</feature>
<evidence type="ECO:0000256" key="10">
    <source>
        <dbReference type="PROSITE-ProRule" id="PRU01211"/>
    </source>
</evidence>
<evidence type="ECO:0000313" key="14">
    <source>
        <dbReference type="EMBL" id="QNH72383.1"/>
    </source>
</evidence>
<evidence type="ECO:0000256" key="4">
    <source>
        <dbReference type="ARBA" id="ARBA00022801"/>
    </source>
</evidence>
<sequence length="475" mass="53753">MNFIALSFSLIQLLICFGNTQTDASTLFGIELNDDENSGSGSGKEPLGEIIEEKVDRAMENLEDIGEDEKVKEEDPINKANEVIEAKNKVFEGDIILTKADREEVDLTKTGDIDGRNVSELATRRNAIRGRQSLWQTKVVPVEILTETEEGVGKQVKDLIVEAVKDFHRYTCIRFRDRISSDKNWIKFVSKQGCYSNLGRQFSREGPQEISIGRGCELKGIVMHEIMHSLGFWHEQSRWDRNQYVQINWENVQDGKNHNFNKYFQDDMDFVGAMYDYTSLMHYRNTELSKNGKPTIELIKDPSQPIGQRQGFSQTDVLQLNALYDCDGPKGGWSSWTEFGPCNLQCTKFQQRFCTSENRNRCPGVTETGLQTRGATCSDDECYAPIEGGWGRWSSWSACTSTKSCESGYRTCNRLCNNPSPAYGGDFCEGAVMLAQSCSIKCSGGSKRGTTKLHKHIIKRKRQRVKKLHKTSSHS</sequence>
<feature type="binding site" evidence="10">
    <location>
        <position position="224"/>
    </location>
    <ligand>
        <name>Zn(2+)</name>
        <dbReference type="ChEBI" id="CHEBI:29105"/>
        <note>catalytic</note>
    </ligand>
</feature>
<organism evidence="14">
    <name type="scientific">Pachycerianthus borealis</name>
    <dbReference type="NCBI Taxonomy" id="2736680"/>
    <lineage>
        <taxon>Eukaryota</taxon>
        <taxon>Metazoa</taxon>
        <taxon>Cnidaria</taxon>
        <taxon>Anthozoa</taxon>
        <taxon>Ceriantharia</taxon>
        <taxon>Spirularia</taxon>
        <taxon>Cerianthidae</taxon>
        <taxon>Pachycerianthus</taxon>
    </lineage>
</organism>
<dbReference type="PROSITE" id="PS51864">
    <property type="entry name" value="ASTACIN"/>
    <property type="match status" value="1"/>
</dbReference>
<dbReference type="FunFam" id="3.40.390.10:FF:000015">
    <property type="entry name" value="Meprin A subunit"/>
    <property type="match status" value="1"/>
</dbReference>
<dbReference type="AlphaFoldDB" id="A0A7G7WYP4"/>
<dbReference type="Pfam" id="PF01400">
    <property type="entry name" value="Astacin"/>
    <property type="match status" value="1"/>
</dbReference>
<proteinExistence type="evidence at transcript level"/>
<evidence type="ECO:0000256" key="9">
    <source>
        <dbReference type="ARBA" id="ARBA00023180"/>
    </source>
</evidence>
<reference evidence="14" key="2">
    <citation type="submission" date="2020-07" db="EMBL/GenBank/DDBJ databases">
        <authorList>
            <person name="Klompen A.L."/>
            <person name="Macrander J."/>
            <person name="Reitzel A.M."/>
            <person name="Stampar S.N."/>
        </authorList>
    </citation>
    <scope>NUCLEOTIDE SEQUENCE</scope>
</reference>
<feature type="active site" evidence="10">
    <location>
        <position position="225"/>
    </location>
</feature>
<keyword evidence="1 10" id="KW-0645">Protease</keyword>
<dbReference type="Gene3D" id="3.40.390.10">
    <property type="entry name" value="Collagenase (Catalytic Domain)"/>
    <property type="match status" value="1"/>
</dbReference>
<dbReference type="SUPFAM" id="SSF82895">
    <property type="entry name" value="TSP-1 type 1 repeat"/>
    <property type="match status" value="1"/>
</dbReference>
<protein>
    <recommendedName>
        <fullName evidence="11">Metalloendopeptidase</fullName>
        <ecNumber evidence="11">3.4.24.-</ecNumber>
    </recommendedName>
</protein>
<keyword evidence="2 10" id="KW-0479">Metal-binding</keyword>
<evidence type="ECO:0000259" key="13">
    <source>
        <dbReference type="PROSITE" id="PS51864"/>
    </source>
</evidence>
<feature type="binding site" evidence="10">
    <location>
        <position position="234"/>
    </location>
    <ligand>
        <name>Zn(2+)</name>
        <dbReference type="ChEBI" id="CHEBI:29105"/>
        <note>catalytic</note>
    </ligand>
</feature>
<evidence type="ECO:0000256" key="7">
    <source>
        <dbReference type="ARBA" id="ARBA00023145"/>
    </source>
</evidence>
<dbReference type="InterPro" id="IPR006026">
    <property type="entry name" value="Peptidase_Metallo"/>
</dbReference>
<feature type="disulfide bond" evidence="10">
    <location>
        <begin position="194"/>
        <end position="216"/>
    </location>
</feature>
<dbReference type="PROSITE" id="PS50092">
    <property type="entry name" value="TSP1"/>
    <property type="match status" value="2"/>
</dbReference>
<keyword evidence="4 10" id="KW-0378">Hydrolase</keyword>
<dbReference type="GO" id="GO:0006508">
    <property type="term" value="P:proteolysis"/>
    <property type="evidence" value="ECO:0007669"/>
    <property type="project" value="UniProtKB-KW"/>
</dbReference>
<dbReference type="InterPro" id="IPR001506">
    <property type="entry name" value="Peptidase_M12A"/>
</dbReference>
<feature type="signal peptide" evidence="11">
    <location>
        <begin position="1"/>
        <end position="24"/>
    </location>
</feature>
<dbReference type="EC" id="3.4.24.-" evidence="11"/>
<feature type="chain" id="PRO_5029034476" description="Metalloendopeptidase" evidence="11">
    <location>
        <begin position="25"/>
        <end position="475"/>
    </location>
</feature>
<name>A0A7G7WYP4_9CNID</name>
<dbReference type="SMART" id="SM00209">
    <property type="entry name" value="TSP1"/>
    <property type="match status" value="2"/>
</dbReference>
<comment type="caution">
    <text evidence="10">Lacks conserved residue(s) required for the propagation of feature annotation.</text>
</comment>
<dbReference type="InterPro" id="IPR036383">
    <property type="entry name" value="TSP1_rpt_sf"/>
</dbReference>
<feature type="domain" description="Peptidase M12A" evidence="13">
    <location>
        <begin position="126"/>
        <end position="327"/>
    </location>
</feature>